<name>A0ABQ2RSQ5_9DEIO</name>
<protein>
    <submittedName>
        <fullName evidence="7">Transporter</fullName>
    </submittedName>
</protein>
<feature type="domain" description="AB hydrolase-1" evidence="5">
    <location>
        <begin position="102"/>
        <end position="286"/>
    </location>
</feature>
<feature type="signal peptide" evidence="4">
    <location>
        <begin position="1"/>
        <end position="27"/>
    </location>
</feature>
<dbReference type="Pfam" id="PF00561">
    <property type="entry name" value="Abhydrolase_1"/>
    <property type="match status" value="1"/>
</dbReference>
<dbReference type="InterPro" id="IPR013595">
    <property type="entry name" value="Pept_S33_TAP-like_C"/>
</dbReference>
<dbReference type="RefSeq" id="WP_189065473.1">
    <property type="nucleotide sequence ID" value="NZ_BMQM01000018.1"/>
</dbReference>
<keyword evidence="3" id="KW-0378">Hydrolase</keyword>
<evidence type="ECO:0000259" key="5">
    <source>
        <dbReference type="Pfam" id="PF00561"/>
    </source>
</evidence>
<dbReference type="InterPro" id="IPR000073">
    <property type="entry name" value="AB_hydrolase_1"/>
</dbReference>
<dbReference type="Gene3D" id="3.40.50.1820">
    <property type="entry name" value="alpha/beta hydrolase"/>
    <property type="match status" value="1"/>
</dbReference>
<comment type="similarity">
    <text evidence="1">Belongs to the peptidase S33 family.</text>
</comment>
<keyword evidence="8" id="KW-1185">Reference proteome</keyword>
<gene>
    <name evidence="7" type="ORF">GCM10008959_26520</name>
</gene>
<comment type="caution">
    <text evidence="7">The sequence shown here is derived from an EMBL/GenBank/DDBJ whole genome shotgun (WGS) entry which is preliminary data.</text>
</comment>
<dbReference type="EMBL" id="BMQM01000018">
    <property type="protein sequence ID" value="GGR63208.1"/>
    <property type="molecule type" value="Genomic_DNA"/>
</dbReference>
<dbReference type="Pfam" id="PF08386">
    <property type="entry name" value="Abhydrolase_4"/>
    <property type="match status" value="1"/>
</dbReference>
<keyword evidence="2 4" id="KW-0732">Signal</keyword>
<dbReference type="Proteomes" id="UP000634308">
    <property type="component" value="Unassembled WGS sequence"/>
</dbReference>
<sequence length="638" mass="69249">MKLNRSALALLPLTATLAACNPTPTPAAPDPMAPFTGQTLGWAACDATILGSDNADLFSELGSRLQCADMTVPQNWAKPDAGTLSVSLIRVTASDSKQRQGAIFFNPGGPGGDGLSFAPFNAYFWANGDTSTTRGANLKKMTEQYDLIGFSPRGVGASSRLYCGSNELIDPINPPAADRSAANVNRMIRAGKLTALACQKNPLTPFINTDATARDLNLARQLLGDQKLNYIGYSYGTWLGSWYAKTFPEHTGRMLLDGNMSWNETMQDAFGLQPAAFERDFRDSAAPYLARQNAYFGLGATGTDVYTTQNELEENLRFITSRYIVQFMYGRDSLPLIGVVLKPAAVLSSLIKAKPAATTNELGTLALKQTYFPDAETNDLAKQLALLFLQIREDLRNPAPTPVELDTSSSVFRAVTCNDTAWKSNLSAARALDDREARDYPLIGGASVSNPCLQWKGGPSVQQPKLPANMPPVLMLQNELDPATPQEGALRALNSTPSARMIFIDDEPQHVAFPYDTDCVDTPITEYFLTGKMPSDKLTNCAALPLPGENAVVPVKTQGVIPMARKRANDTVAKNLKVQNGALCVATPTLSAQSLREQRVSYARDEARRIIERDAQRIFTAQGAYGLQIKPLIMNRCQ</sequence>
<evidence type="ECO:0000256" key="4">
    <source>
        <dbReference type="SAM" id="SignalP"/>
    </source>
</evidence>
<evidence type="ECO:0000256" key="3">
    <source>
        <dbReference type="ARBA" id="ARBA00022801"/>
    </source>
</evidence>
<dbReference type="InterPro" id="IPR029058">
    <property type="entry name" value="AB_hydrolase_fold"/>
</dbReference>
<evidence type="ECO:0000259" key="6">
    <source>
        <dbReference type="Pfam" id="PF08386"/>
    </source>
</evidence>
<accession>A0ABQ2RSQ5</accession>
<feature type="domain" description="Peptidase S33 tripeptidyl aminopeptidase-like C-terminal" evidence="6">
    <location>
        <begin position="443"/>
        <end position="537"/>
    </location>
</feature>
<evidence type="ECO:0000313" key="8">
    <source>
        <dbReference type="Proteomes" id="UP000634308"/>
    </source>
</evidence>
<proteinExistence type="inferred from homology"/>
<evidence type="ECO:0000313" key="7">
    <source>
        <dbReference type="EMBL" id="GGR63208.1"/>
    </source>
</evidence>
<dbReference type="InterPro" id="IPR051601">
    <property type="entry name" value="Serine_prot/Carboxylest_S33"/>
</dbReference>
<dbReference type="SUPFAM" id="SSF53474">
    <property type="entry name" value="alpha/beta-Hydrolases"/>
    <property type="match status" value="1"/>
</dbReference>
<reference evidence="8" key="1">
    <citation type="journal article" date="2019" name="Int. J. Syst. Evol. Microbiol.">
        <title>The Global Catalogue of Microorganisms (GCM) 10K type strain sequencing project: providing services to taxonomists for standard genome sequencing and annotation.</title>
        <authorList>
            <consortium name="The Broad Institute Genomics Platform"/>
            <consortium name="The Broad Institute Genome Sequencing Center for Infectious Disease"/>
            <person name="Wu L."/>
            <person name="Ma J."/>
        </authorList>
    </citation>
    <scope>NUCLEOTIDE SEQUENCE [LARGE SCALE GENOMIC DNA]</scope>
    <source>
        <strain evidence="8">JCM 31404</strain>
    </source>
</reference>
<dbReference type="PROSITE" id="PS51257">
    <property type="entry name" value="PROKAR_LIPOPROTEIN"/>
    <property type="match status" value="1"/>
</dbReference>
<dbReference type="PANTHER" id="PTHR43248">
    <property type="entry name" value="2-SUCCINYL-6-HYDROXY-2,4-CYCLOHEXADIENE-1-CARBOXYLATE SYNTHASE"/>
    <property type="match status" value="1"/>
</dbReference>
<feature type="chain" id="PRO_5046967549" evidence="4">
    <location>
        <begin position="28"/>
        <end position="638"/>
    </location>
</feature>
<dbReference type="PANTHER" id="PTHR43248:SF29">
    <property type="entry name" value="TRIPEPTIDYL AMINOPEPTIDASE"/>
    <property type="match status" value="1"/>
</dbReference>
<organism evidence="7 8">
    <name type="scientific">Deinococcus seoulensis</name>
    <dbReference type="NCBI Taxonomy" id="1837379"/>
    <lineage>
        <taxon>Bacteria</taxon>
        <taxon>Thermotogati</taxon>
        <taxon>Deinococcota</taxon>
        <taxon>Deinococci</taxon>
        <taxon>Deinococcales</taxon>
        <taxon>Deinococcaceae</taxon>
        <taxon>Deinococcus</taxon>
    </lineage>
</organism>
<evidence type="ECO:0000256" key="2">
    <source>
        <dbReference type="ARBA" id="ARBA00022729"/>
    </source>
</evidence>
<evidence type="ECO:0000256" key="1">
    <source>
        <dbReference type="ARBA" id="ARBA00010088"/>
    </source>
</evidence>